<comment type="caution">
    <text evidence="1">The sequence shown here is derived from an EMBL/GenBank/DDBJ whole genome shotgun (WGS) entry which is preliminary data.</text>
</comment>
<dbReference type="AlphaFoldDB" id="A0A969TTL0"/>
<dbReference type="EMBL" id="JAATHJ010000002">
    <property type="protein sequence ID" value="NJP36385.1"/>
    <property type="molecule type" value="Genomic_DNA"/>
</dbReference>
<name>A0A969TTL0_9BACI</name>
<dbReference type="Pfam" id="PF06569">
    <property type="entry name" value="DUF1128"/>
    <property type="match status" value="1"/>
</dbReference>
<evidence type="ECO:0000313" key="2">
    <source>
        <dbReference type="Proteomes" id="UP000752012"/>
    </source>
</evidence>
<keyword evidence="2" id="KW-1185">Reference proteome</keyword>
<gene>
    <name evidence="1" type="ORF">HCN83_02145</name>
</gene>
<accession>A0A969TTL0</accession>
<proteinExistence type="predicted"/>
<dbReference type="InterPro" id="IPR009507">
    <property type="entry name" value="UPF0435"/>
</dbReference>
<evidence type="ECO:0000313" key="1">
    <source>
        <dbReference type="EMBL" id="NJP36385.1"/>
    </source>
</evidence>
<dbReference type="Proteomes" id="UP000752012">
    <property type="component" value="Unassembled WGS sequence"/>
</dbReference>
<reference evidence="1 2" key="1">
    <citation type="submission" date="2020-03" db="EMBL/GenBank/DDBJ databases">
        <title>Assessment of the enzymatic potential of alkaline-tolerant lipase obtained from Bacillus luteus H11 (technogenic soil) for the bioremediation of saline soils contaminated with petroleum substances.</title>
        <authorList>
            <person name="Kalwasinska A."/>
        </authorList>
    </citation>
    <scope>NUCLEOTIDE SEQUENCE [LARGE SCALE GENOMIC DNA]</scope>
    <source>
        <strain evidence="1 2">H11</strain>
    </source>
</reference>
<sequence length="89" mass="10186">MLSLAVYDLERVIELSNTDERKQEIEKMIDDIKTKLQIVNAGAMKSEFYAADQYEEIKEIHQMVMAKPSFSVNEMDAIVSELGAMRNKA</sequence>
<protein>
    <submittedName>
        <fullName evidence="1">DUF1128 domain-containing protein</fullName>
    </submittedName>
</protein>
<organism evidence="1 2">
    <name type="scientific">Alkalicoccus luteus</name>
    <dbReference type="NCBI Taxonomy" id="1237094"/>
    <lineage>
        <taxon>Bacteria</taxon>
        <taxon>Bacillati</taxon>
        <taxon>Bacillota</taxon>
        <taxon>Bacilli</taxon>
        <taxon>Bacillales</taxon>
        <taxon>Bacillaceae</taxon>
        <taxon>Alkalicoccus</taxon>
    </lineage>
</organism>
<dbReference type="RefSeq" id="WP_168004669.1">
    <property type="nucleotide sequence ID" value="NZ_JAATHJ010000002.1"/>
</dbReference>